<accession>A0A844DA16</accession>
<dbReference type="Proteomes" id="UP000439986">
    <property type="component" value="Unassembled WGS sequence"/>
</dbReference>
<dbReference type="RefSeq" id="WP_154357506.1">
    <property type="nucleotide sequence ID" value="NZ_WKJL01000005.1"/>
</dbReference>
<sequence>MKINKKRLLPFGAVLLVLAIAGLLADKAWSEKQQQLDLITDFYRDHLARPDSRLASQLPPGTFYSKQLETLVDANSQLCYSLSRGDDVCGYGADVDVFLQTQEASPTLDFDRSSFKVSRVGENIVEASFNVYPDMGTAYDRQIRYVLVEEDDGWRVDDMLFSDGRSMRQEIQQENDAILSRARDLGDTAGWVFNYLGNEEMLDRAVRFIAFPVKVCDQYGACAAMKRDDPRLLQALDALADSKPDTSILPKPGDVQASDGKVVSVSALDFTFQNRAWWVSRIDLRRLPPLLAPRHE</sequence>
<evidence type="ECO:0000313" key="2">
    <source>
        <dbReference type="Proteomes" id="UP000439986"/>
    </source>
</evidence>
<organism evidence="1 2">
    <name type="scientific">Duganella aquatilis</name>
    <dbReference type="NCBI Taxonomy" id="2666082"/>
    <lineage>
        <taxon>Bacteria</taxon>
        <taxon>Pseudomonadati</taxon>
        <taxon>Pseudomonadota</taxon>
        <taxon>Betaproteobacteria</taxon>
        <taxon>Burkholderiales</taxon>
        <taxon>Oxalobacteraceae</taxon>
        <taxon>Telluria group</taxon>
        <taxon>Duganella</taxon>
    </lineage>
</organism>
<dbReference type="EMBL" id="WKJL01000005">
    <property type="protein sequence ID" value="MRW84460.1"/>
    <property type="molecule type" value="Genomic_DNA"/>
</dbReference>
<keyword evidence="2" id="KW-1185">Reference proteome</keyword>
<reference evidence="1 2" key="1">
    <citation type="submission" date="2019-11" db="EMBL/GenBank/DDBJ databases">
        <title>Novel species isolated from a subtropical stream in China.</title>
        <authorList>
            <person name="Lu H."/>
        </authorList>
    </citation>
    <scope>NUCLEOTIDE SEQUENCE [LARGE SCALE GENOMIC DNA]</scope>
    <source>
        <strain evidence="1 2">FT26W</strain>
    </source>
</reference>
<evidence type="ECO:0008006" key="3">
    <source>
        <dbReference type="Google" id="ProtNLM"/>
    </source>
</evidence>
<comment type="caution">
    <text evidence="1">The sequence shown here is derived from an EMBL/GenBank/DDBJ whole genome shotgun (WGS) entry which is preliminary data.</text>
</comment>
<proteinExistence type="predicted"/>
<name>A0A844DA16_9BURK</name>
<protein>
    <recommendedName>
        <fullName evidence="3">DUF3828 domain-containing protein</fullName>
    </recommendedName>
</protein>
<evidence type="ECO:0000313" key="1">
    <source>
        <dbReference type="EMBL" id="MRW84460.1"/>
    </source>
</evidence>
<dbReference type="AlphaFoldDB" id="A0A844DA16"/>
<gene>
    <name evidence="1" type="ORF">GJ698_10225</name>
</gene>